<organism evidence="2 3">
    <name type="scientific">Algoriphagus aestuariicola</name>
    <dbReference type="NCBI Taxonomy" id="1852016"/>
    <lineage>
        <taxon>Bacteria</taxon>
        <taxon>Pseudomonadati</taxon>
        <taxon>Bacteroidota</taxon>
        <taxon>Cytophagia</taxon>
        <taxon>Cytophagales</taxon>
        <taxon>Cyclobacteriaceae</taxon>
        <taxon>Algoriphagus</taxon>
    </lineage>
</organism>
<proteinExistence type="predicted"/>
<keyword evidence="1" id="KW-0812">Transmembrane</keyword>
<reference evidence="2 3" key="1">
    <citation type="submission" date="2021-03" db="EMBL/GenBank/DDBJ databases">
        <title>novel species isolated from a fishpond in China.</title>
        <authorList>
            <person name="Lu H."/>
            <person name="Cai Z."/>
        </authorList>
    </citation>
    <scope>NUCLEOTIDE SEQUENCE [LARGE SCALE GENOMIC DNA]</scope>
    <source>
        <strain evidence="2 3">JCM 31546</strain>
    </source>
</reference>
<protein>
    <recommendedName>
        <fullName evidence="4">Transposase</fullName>
    </recommendedName>
</protein>
<sequence length="54" mass="6194">MDASTNRRNDRSTAFYLIIAAALLYNLILLFASKEKAQPLAKSENERTTTIRYE</sequence>
<feature type="transmembrane region" description="Helical" evidence="1">
    <location>
        <begin position="14"/>
        <end position="32"/>
    </location>
</feature>
<keyword evidence="1" id="KW-0472">Membrane</keyword>
<name>A0ABS3BPK4_9BACT</name>
<dbReference type="EMBL" id="JAFKCW010000002">
    <property type="protein sequence ID" value="MBN7800749.1"/>
    <property type="molecule type" value="Genomic_DNA"/>
</dbReference>
<gene>
    <name evidence="2" type="ORF">J0A67_07745</name>
</gene>
<evidence type="ECO:0000313" key="2">
    <source>
        <dbReference type="EMBL" id="MBN7800749.1"/>
    </source>
</evidence>
<evidence type="ECO:0000313" key="3">
    <source>
        <dbReference type="Proteomes" id="UP000664698"/>
    </source>
</evidence>
<dbReference type="Proteomes" id="UP000664698">
    <property type="component" value="Unassembled WGS sequence"/>
</dbReference>
<accession>A0ABS3BPK4</accession>
<evidence type="ECO:0008006" key="4">
    <source>
        <dbReference type="Google" id="ProtNLM"/>
    </source>
</evidence>
<keyword evidence="1" id="KW-1133">Transmembrane helix</keyword>
<comment type="caution">
    <text evidence="2">The sequence shown here is derived from an EMBL/GenBank/DDBJ whole genome shotgun (WGS) entry which is preliminary data.</text>
</comment>
<keyword evidence="3" id="KW-1185">Reference proteome</keyword>
<evidence type="ECO:0000256" key="1">
    <source>
        <dbReference type="SAM" id="Phobius"/>
    </source>
</evidence>
<dbReference type="RefSeq" id="WP_206568747.1">
    <property type="nucleotide sequence ID" value="NZ_JAFKCW010000002.1"/>
</dbReference>